<feature type="chain" id="PRO_5003741447" evidence="2">
    <location>
        <begin position="18"/>
        <end position="763"/>
    </location>
</feature>
<feature type="signal peptide" evidence="2">
    <location>
        <begin position="1"/>
        <end position="17"/>
    </location>
</feature>
<evidence type="ECO:0000313" key="4">
    <source>
        <dbReference type="Proteomes" id="UP000006514"/>
    </source>
</evidence>
<dbReference type="eggNOG" id="ENOG502S65Q">
    <property type="taxonomic scope" value="Eukaryota"/>
</dbReference>
<dbReference type="KEGG" id="adl:AURDEDRAFT_188920"/>
<dbReference type="Gene3D" id="1.20.90.10">
    <property type="entry name" value="Phospholipase A2 domain"/>
    <property type="match status" value="1"/>
</dbReference>
<dbReference type="EMBL" id="JH687917">
    <property type="protein sequence ID" value="EJD34849.1"/>
    <property type="molecule type" value="Genomic_DNA"/>
</dbReference>
<dbReference type="InParanoid" id="J0WS23"/>
<proteinExistence type="predicted"/>
<dbReference type="GO" id="GO:0006644">
    <property type="term" value="P:phospholipid metabolic process"/>
    <property type="evidence" value="ECO:0007669"/>
    <property type="project" value="InterPro"/>
</dbReference>
<accession>J0WS23</accession>
<dbReference type="Gene3D" id="2.60.120.260">
    <property type="entry name" value="Galactose-binding domain-like"/>
    <property type="match status" value="1"/>
</dbReference>
<keyword evidence="2" id="KW-0732">Signal</keyword>
<evidence type="ECO:0000256" key="1">
    <source>
        <dbReference type="SAM" id="MobiDB-lite"/>
    </source>
</evidence>
<feature type="region of interest" description="Disordered" evidence="1">
    <location>
        <begin position="274"/>
        <end position="305"/>
    </location>
</feature>
<feature type="region of interest" description="Disordered" evidence="1">
    <location>
        <begin position="22"/>
        <end position="41"/>
    </location>
</feature>
<gene>
    <name evidence="3" type="ORF">AURDEDRAFT_188920</name>
</gene>
<dbReference type="OMA" id="RCATEKG"/>
<organism evidence="3 4">
    <name type="scientific">Auricularia subglabra (strain TFB-10046 / SS5)</name>
    <name type="common">White-rot fungus</name>
    <name type="synonym">Auricularia delicata (strain TFB10046)</name>
    <dbReference type="NCBI Taxonomy" id="717982"/>
    <lineage>
        <taxon>Eukaryota</taxon>
        <taxon>Fungi</taxon>
        <taxon>Dikarya</taxon>
        <taxon>Basidiomycota</taxon>
        <taxon>Agaricomycotina</taxon>
        <taxon>Agaricomycetes</taxon>
        <taxon>Auriculariales</taxon>
        <taxon>Auriculariaceae</taxon>
        <taxon>Auricularia</taxon>
    </lineage>
</organism>
<dbReference type="AlphaFoldDB" id="J0WS23"/>
<reference evidence="4" key="1">
    <citation type="journal article" date="2012" name="Science">
        <title>The Paleozoic origin of enzymatic lignin decomposition reconstructed from 31 fungal genomes.</title>
        <authorList>
            <person name="Floudas D."/>
            <person name="Binder M."/>
            <person name="Riley R."/>
            <person name="Barry K."/>
            <person name="Blanchette R.A."/>
            <person name="Henrissat B."/>
            <person name="Martinez A.T."/>
            <person name="Otillar R."/>
            <person name="Spatafora J.W."/>
            <person name="Yadav J.S."/>
            <person name="Aerts A."/>
            <person name="Benoit I."/>
            <person name="Boyd A."/>
            <person name="Carlson A."/>
            <person name="Copeland A."/>
            <person name="Coutinho P.M."/>
            <person name="de Vries R.P."/>
            <person name="Ferreira P."/>
            <person name="Findley K."/>
            <person name="Foster B."/>
            <person name="Gaskell J."/>
            <person name="Glotzer D."/>
            <person name="Gorecki P."/>
            <person name="Heitman J."/>
            <person name="Hesse C."/>
            <person name="Hori C."/>
            <person name="Igarashi K."/>
            <person name="Jurgens J.A."/>
            <person name="Kallen N."/>
            <person name="Kersten P."/>
            <person name="Kohler A."/>
            <person name="Kuees U."/>
            <person name="Kumar T.K.A."/>
            <person name="Kuo A."/>
            <person name="LaButti K."/>
            <person name="Larrondo L.F."/>
            <person name="Lindquist E."/>
            <person name="Ling A."/>
            <person name="Lombard V."/>
            <person name="Lucas S."/>
            <person name="Lundell T."/>
            <person name="Martin R."/>
            <person name="McLaughlin D.J."/>
            <person name="Morgenstern I."/>
            <person name="Morin E."/>
            <person name="Murat C."/>
            <person name="Nagy L.G."/>
            <person name="Nolan M."/>
            <person name="Ohm R.A."/>
            <person name="Patyshakuliyeva A."/>
            <person name="Rokas A."/>
            <person name="Ruiz-Duenas F.J."/>
            <person name="Sabat G."/>
            <person name="Salamov A."/>
            <person name="Samejima M."/>
            <person name="Schmutz J."/>
            <person name="Slot J.C."/>
            <person name="St John F."/>
            <person name="Stenlid J."/>
            <person name="Sun H."/>
            <person name="Sun S."/>
            <person name="Syed K."/>
            <person name="Tsang A."/>
            <person name="Wiebenga A."/>
            <person name="Young D."/>
            <person name="Pisabarro A."/>
            <person name="Eastwood D.C."/>
            <person name="Martin F."/>
            <person name="Cullen D."/>
            <person name="Grigoriev I.V."/>
            <person name="Hibbett D.S."/>
        </authorList>
    </citation>
    <scope>NUCLEOTIDE SEQUENCE [LARGE SCALE GENOMIC DNA]</scope>
    <source>
        <strain evidence="4">TFB10046</strain>
    </source>
</reference>
<dbReference type="OrthoDB" id="439917at2759"/>
<evidence type="ECO:0000256" key="2">
    <source>
        <dbReference type="SAM" id="SignalP"/>
    </source>
</evidence>
<dbReference type="GO" id="GO:0004623">
    <property type="term" value="F:phospholipase A2 activity"/>
    <property type="evidence" value="ECO:0007669"/>
    <property type="project" value="InterPro"/>
</dbReference>
<evidence type="ECO:0000313" key="3">
    <source>
        <dbReference type="EMBL" id="EJD34849.1"/>
    </source>
</evidence>
<dbReference type="GO" id="GO:0050482">
    <property type="term" value="P:arachidonate secretion"/>
    <property type="evidence" value="ECO:0007669"/>
    <property type="project" value="InterPro"/>
</dbReference>
<sequence length="763" mass="82043">MASLVYRLLALAAVATAHLEPRPRRPTLRARPCACASSPNTSSCARRRAARLAVPSSVLGSGGDDDDDWLDDYTYEEQELPVVFEPKPPCDDSGVVVDPPPGQVVNFPDTPPTDDGTTVPDIVATPQTLVCMVDPSNSEHAFNLVATKNGRFGRLTDDDFAGYTEEMIEAYKFPTFIFSAPSNGPAGFYDLVSTSGTEDLGRSSNGDVVVVSASSNGQTPVTIGGVEVVTTLFTVSCQSYISTGLSDGTSYVWTTDTLYATLAVGDANKDNSIFTLPSRQPPPETVEQRKRAESAGISRRRPLGSYSDGAAPRCPNWPRSLWANDRPGARGYNPNGCGSGAMSSFIPQFNFGECCNRHDDCFDNCYWKSFEQCNDEFTKCMVNDVCGRISWWHFIDKLNCKAAGYFYGWVVSSWPGRIAFYSANSDRCQCNCPVGLVQRQQQLRRLQPQLPEQLPEHALQRRRVPVQRDARLLRRERLHPAHRRTRIAAGAGASAPRTCTATAAGRVFAARTSGGTTATIAGRAAGGGCGNVCPRGTRCGGGQCVCAKDQCGNLCLDFQTYPRNCGSCGNVCPSGICHLGQCYTPTESDDSTVCRPRDGVVNGGFDNATMGYGWDVVTQTGQSNAGYGFDGGASSSPNSAAVSILNRYLEIHQKVQLCPNTEYALTYNIRKVGGTRGAYCVSAAIAAGQNTGAQVLPVDGGWESMGPIFIQVGQKTPWSRPWDPITFSDDGVFAYANLGIGMSCSAASAWSTFRIDDVSIYPV</sequence>
<dbReference type="InterPro" id="IPR036444">
    <property type="entry name" value="PLipase_A2_dom_sf"/>
</dbReference>
<keyword evidence="4" id="KW-1185">Reference proteome</keyword>
<name>J0WS23_AURST</name>
<protein>
    <submittedName>
        <fullName evidence="3">Uncharacterized protein</fullName>
    </submittedName>
</protein>
<dbReference type="Proteomes" id="UP000006514">
    <property type="component" value="Unassembled WGS sequence"/>
</dbReference>